<sequence length="476" mass="55929">MHGRIVRYFSSNGKGVVINASKMLFEFTKEAWHDKKVIPMEGMFVEFRCDENNQVADCKASKFQEFDGSTFISESDFWRNQTDEQLEAIQSNKRDLAIAEIYKTTNYDAIKNIPLTLSIDSVIKRYFQQHFLAVSFLNDLCVVEQKVLLEFIYTKRFVFKALDNLLFNDKTLKKDDFVEELSVVVRLENFLSDFDHKVNVENLFLEYFIKYQLHYQALNAALENAKDTLKIIQRRIQACNTELAAIVRKLESLAKKPQEILQKQEKLEGELQRLAEENKIISQRISNLSVIKAAFYKGYYQGFQKSFQKVHKMLYKKIKNGLDICITILDNKIYQKSLQSKAMKNCYFKYPENQLAPVSISFMEQYLDRLNKERLSEGDKNIYLYCQKLKESAKKFFLILSTNEKDTIDMKMKILGEGKFHCVKIAHKQIMFSSMMRDFVFDTIYIDKKSLWTNLQELITEIKSFKGINNPKIVVF</sequence>
<dbReference type="Proteomes" id="UP000244890">
    <property type="component" value="Chromosome"/>
</dbReference>
<reference evidence="2 3" key="1">
    <citation type="submission" date="2017-06" db="EMBL/GenBank/DDBJ databases">
        <title>Complete genome of Helicobacter apodemus.</title>
        <authorList>
            <person name="Cho S."/>
        </authorList>
    </citation>
    <scope>NUCLEOTIDE SEQUENCE [LARGE SCALE GENOMIC DNA]</scope>
    <source>
        <strain evidence="3">SNUVETPUB-15-01</strain>
    </source>
</reference>
<dbReference type="KEGG" id="had:CDV25_00505"/>
<feature type="coiled-coil region" evidence="1">
    <location>
        <begin position="215"/>
        <end position="284"/>
    </location>
</feature>
<evidence type="ECO:0000313" key="3">
    <source>
        <dbReference type="Proteomes" id="UP000244890"/>
    </source>
</evidence>
<gene>
    <name evidence="2" type="ORF">CDV25_00505</name>
</gene>
<name>A0A2U8FB82_9HELI</name>
<protein>
    <submittedName>
        <fullName evidence="2">Uncharacterized protein</fullName>
    </submittedName>
</protein>
<dbReference type="OrthoDB" id="5327741at2"/>
<evidence type="ECO:0000313" key="2">
    <source>
        <dbReference type="EMBL" id="AWI33406.1"/>
    </source>
</evidence>
<dbReference type="EMBL" id="CP021886">
    <property type="protein sequence ID" value="AWI33406.1"/>
    <property type="molecule type" value="Genomic_DNA"/>
</dbReference>
<accession>A0A2U8FB82</accession>
<keyword evidence="1" id="KW-0175">Coiled coil</keyword>
<dbReference type="RefSeq" id="WP_108910310.1">
    <property type="nucleotide sequence ID" value="NZ_CP021886.1"/>
</dbReference>
<evidence type="ECO:0000256" key="1">
    <source>
        <dbReference type="SAM" id="Coils"/>
    </source>
</evidence>
<dbReference type="AlphaFoldDB" id="A0A2U8FB82"/>
<organism evidence="2 3">
    <name type="scientific">Helicobacter apodemus</name>
    <dbReference type="NCBI Taxonomy" id="135569"/>
    <lineage>
        <taxon>Bacteria</taxon>
        <taxon>Pseudomonadati</taxon>
        <taxon>Campylobacterota</taxon>
        <taxon>Epsilonproteobacteria</taxon>
        <taxon>Campylobacterales</taxon>
        <taxon>Helicobacteraceae</taxon>
        <taxon>Helicobacter</taxon>
    </lineage>
</organism>
<proteinExistence type="predicted"/>